<dbReference type="Proteomes" id="UP000265520">
    <property type="component" value="Unassembled WGS sequence"/>
</dbReference>
<dbReference type="AlphaFoldDB" id="A0A392VF62"/>
<dbReference type="EMBL" id="LXQA011119385">
    <property type="protein sequence ID" value="MCI85601.1"/>
    <property type="molecule type" value="Genomic_DNA"/>
</dbReference>
<sequence>FMQSKALAFKALALNARGRWDSCLLD</sequence>
<protein>
    <submittedName>
        <fullName evidence="1">Uncharacterized protein</fullName>
    </submittedName>
</protein>
<organism evidence="1 2">
    <name type="scientific">Trifolium medium</name>
    <dbReference type="NCBI Taxonomy" id="97028"/>
    <lineage>
        <taxon>Eukaryota</taxon>
        <taxon>Viridiplantae</taxon>
        <taxon>Streptophyta</taxon>
        <taxon>Embryophyta</taxon>
        <taxon>Tracheophyta</taxon>
        <taxon>Spermatophyta</taxon>
        <taxon>Magnoliopsida</taxon>
        <taxon>eudicotyledons</taxon>
        <taxon>Gunneridae</taxon>
        <taxon>Pentapetalae</taxon>
        <taxon>rosids</taxon>
        <taxon>fabids</taxon>
        <taxon>Fabales</taxon>
        <taxon>Fabaceae</taxon>
        <taxon>Papilionoideae</taxon>
        <taxon>50 kb inversion clade</taxon>
        <taxon>NPAAA clade</taxon>
        <taxon>Hologalegina</taxon>
        <taxon>IRL clade</taxon>
        <taxon>Trifolieae</taxon>
        <taxon>Trifolium</taxon>
    </lineage>
</organism>
<accession>A0A392VF62</accession>
<name>A0A392VF62_9FABA</name>
<evidence type="ECO:0000313" key="2">
    <source>
        <dbReference type="Proteomes" id="UP000265520"/>
    </source>
</evidence>
<comment type="caution">
    <text evidence="1">The sequence shown here is derived from an EMBL/GenBank/DDBJ whole genome shotgun (WGS) entry which is preliminary data.</text>
</comment>
<reference evidence="1 2" key="1">
    <citation type="journal article" date="2018" name="Front. Plant Sci.">
        <title>Red Clover (Trifolium pratense) and Zigzag Clover (T. medium) - A Picture of Genomic Similarities and Differences.</title>
        <authorList>
            <person name="Dluhosova J."/>
            <person name="Istvanek J."/>
            <person name="Nedelnik J."/>
            <person name="Repkova J."/>
        </authorList>
    </citation>
    <scope>NUCLEOTIDE SEQUENCE [LARGE SCALE GENOMIC DNA]</scope>
    <source>
        <strain evidence="2">cv. 10/8</strain>
        <tissue evidence="1">Leaf</tissue>
    </source>
</reference>
<evidence type="ECO:0000313" key="1">
    <source>
        <dbReference type="EMBL" id="MCI85601.1"/>
    </source>
</evidence>
<feature type="non-terminal residue" evidence="1">
    <location>
        <position position="1"/>
    </location>
</feature>
<keyword evidence="2" id="KW-1185">Reference proteome</keyword>
<proteinExistence type="predicted"/>